<name>A0A026WIW3_OOCBI</name>
<reference evidence="1 2" key="1">
    <citation type="journal article" date="2014" name="Curr. Biol.">
        <title>The genome of the clonal raider ant Cerapachys biroi.</title>
        <authorList>
            <person name="Oxley P.R."/>
            <person name="Ji L."/>
            <person name="Fetter-Pruneda I."/>
            <person name="McKenzie S.K."/>
            <person name="Li C."/>
            <person name="Hu H."/>
            <person name="Zhang G."/>
            <person name="Kronauer D.J."/>
        </authorList>
    </citation>
    <scope>NUCLEOTIDE SEQUENCE [LARGE SCALE GENOMIC DNA]</scope>
</reference>
<dbReference type="AlphaFoldDB" id="A0A026WIW3"/>
<dbReference type="EMBL" id="KK107231">
    <property type="protein sequence ID" value="EZA55039.1"/>
    <property type="molecule type" value="Genomic_DNA"/>
</dbReference>
<keyword evidence="2" id="KW-1185">Reference proteome</keyword>
<sequence length="52" mass="6337">MRKTRLDIFTKREECTKQCSQNHEQREMPGDFYYMIWTADTIHLGRTSSMQH</sequence>
<gene>
    <name evidence="1" type="ORF">X777_04504</name>
</gene>
<accession>A0A026WIW3</accession>
<proteinExistence type="predicted"/>
<evidence type="ECO:0000313" key="2">
    <source>
        <dbReference type="Proteomes" id="UP000053097"/>
    </source>
</evidence>
<organism evidence="1 2">
    <name type="scientific">Ooceraea biroi</name>
    <name type="common">Clonal raider ant</name>
    <name type="synonym">Cerapachys biroi</name>
    <dbReference type="NCBI Taxonomy" id="2015173"/>
    <lineage>
        <taxon>Eukaryota</taxon>
        <taxon>Metazoa</taxon>
        <taxon>Ecdysozoa</taxon>
        <taxon>Arthropoda</taxon>
        <taxon>Hexapoda</taxon>
        <taxon>Insecta</taxon>
        <taxon>Pterygota</taxon>
        <taxon>Neoptera</taxon>
        <taxon>Endopterygota</taxon>
        <taxon>Hymenoptera</taxon>
        <taxon>Apocrita</taxon>
        <taxon>Aculeata</taxon>
        <taxon>Formicoidea</taxon>
        <taxon>Formicidae</taxon>
        <taxon>Dorylinae</taxon>
        <taxon>Ooceraea</taxon>
    </lineage>
</organism>
<evidence type="ECO:0000313" key="1">
    <source>
        <dbReference type="EMBL" id="EZA55039.1"/>
    </source>
</evidence>
<protein>
    <submittedName>
        <fullName evidence="1">Uncharacterized protein</fullName>
    </submittedName>
</protein>
<dbReference type="Proteomes" id="UP000053097">
    <property type="component" value="Unassembled WGS sequence"/>
</dbReference>